<keyword evidence="5 8" id="KW-0067">ATP-binding</keyword>
<dbReference type="PIRSF" id="PIRSF001589">
    <property type="entry name" value="Asn_synthetase_glu-h"/>
    <property type="match status" value="1"/>
</dbReference>
<dbReference type="CDD" id="cd01991">
    <property type="entry name" value="Asn_synthase_B_C"/>
    <property type="match status" value="1"/>
</dbReference>
<feature type="site" description="Important for beta-aspartyl-AMP intermediate formation" evidence="9">
    <location>
        <position position="374"/>
    </location>
</feature>
<feature type="domain" description="Glutamine amidotransferase type-2" evidence="10">
    <location>
        <begin position="1"/>
        <end position="210"/>
    </location>
</feature>
<reference evidence="11 12" key="1">
    <citation type="submission" date="2013-03" db="EMBL/GenBank/DDBJ databases">
        <title>Salinisphaera hydrothermalis C41B8 Genome Sequencing.</title>
        <authorList>
            <person name="Li C."/>
            <person name="Lai Q."/>
            <person name="Shao Z."/>
        </authorList>
    </citation>
    <scope>NUCLEOTIDE SEQUENCE [LARGE SCALE GENOMIC DNA]</scope>
    <source>
        <strain evidence="11 12">C41B8</strain>
    </source>
</reference>
<dbReference type="GO" id="GO:0004066">
    <property type="term" value="F:asparagine synthase (glutamine-hydrolyzing) activity"/>
    <property type="evidence" value="ECO:0007669"/>
    <property type="project" value="UniProtKB-EC"/>
</dbReference>
<dbReference type="GO" id="GO:0005524">
    <property type="term" value="F:ATP binding"/>
    <property type="evidence" value="ECO:0007669"/>
    <property type="project" value="UniProtKB-KW"/>
</dbReference>
<comment type="similarity">
    <text evidence="2">Belongs to the asparagine synthetase family.</text>
</comment>
<dbReference type="InterPro" id="IPR017932">
    <property type="entry name" value="GATase_2_dom"/>
</dbReference>
<dbReference type="PANTHER" id="PTHR43284">
    <property type="entry name" value="ASPARAGINE SYNTHETASE (GLUTAMINE-HYDROLYZING)"/>
    <property type="match status" value="1"/>
</dbReference>
<name>A0A084IP48_SALHC</name>
<evidence type="ECO:0000256" key="3">
    <source>
        <dbReference type="ARBA" id="ARBA00012737"/>
    </source>
</evidence>
<evidence type="ECO:0000256" key="8">
    <source>
        <dbReference type="PIRSR" id="PIRSR001589-2"/>
    </source>
</evidence>
<dbReference type="AlphaFoldDB" id="A0A084IP48"/>
<dbReference type="PROSITE" id="PS51278">
    <property type="entry name" value="GATASE_TYPE_2"/>
    <property type="match status" value="1"/>
</dbReference>
<dbReference type="Gene3D" id="3.60.20.10">
    <property type="entry name" value="Glutamine Phosphoribosylpyrophosphate, subunit 1, domain 1"/>
    <property type="match status" value="1"/>
</dbReference>
<dbReference type="InterPro" id="IPR029055">
    <property type="entry name" value="Ntn_hydrolases_N"/>
</dbReference>
<evidence type="ECO:0000256" key="9">
    <source>
        <dbReference type="PIRSR" id="PIRSR001589-3"/>
    </source>
</evidence>
<dbReference type="Pfam" id="PF00733">
    <property type="entry name" value="Asn_synthase"/>
    <property type="match status" value="1"/>
</dbReference>
<dbReference type="Pfam" id="PF13522">
    <property type="entry name" value="GATase_6"/>
    <property type="match status" value="1"/>
</dbReference>
<dbReference type="InterPro" id="IPR051786">
    <property type="entry name" value="ASN_synthetase/amidase"/>
</dbReference>
<dbReference type="STRING" id="1304275.C41B8_04601"/>
<comment type="catalytic activity">
    <reaction evidence="7">
        <text>L-aspartate + L-glutamine + ATP + H2O = L-asparagine + L-glutamate + AMP + diphosphate + H(+)</text>
        <dbReference type="Rhea" id="RHEA:12228"/>
        <dbReference type="ChEBI" id="CHEBI:15377"/>
        <dbReference type="ChEBI" id="CHEBI:15378"/>
        <dbReference type="ChEBI" id="CHEBI:29985"/>
        <dbReference type="ChEBI" id="CHEBI:29991"/>
        <dbReference type="ChEBI" id="CHEBI:30616"/>
        <dbReference type="ChEBI" id="CHEBI:33019"/>
        <dbReference type="ChEBI" id="CHEBI:58048"/>
        <dbReference type="ChEBI" id="CHEBI:58359"/>
        <dbReference type="ChEBI" id="CHEBI:456215"/>
        <dbReference type="EC" id="6.3.5.4"/>
    </reaction>
</comment>
<dbReference type="GO" id="GO:0005829">
    <property type="term" value="C:cytosol"/>
    <property type="evidence" value="ECO:0007669"/>
    <property type="project" value="TreeGrafter"/>
</dbReference>
<evidence type="ECO:0000256" key="1">
    <source>
        <dbReference type="ARBA" id="ARBA00005187"/>
    </source>
</evidence>
<dbReference type="PATRIC" id="fig|1304275.5.peg.943"/>
<dbReference type="EMBL" id="APNK01000004">
    <property type="protein sequence ID" value="KEZ78482.1"/>
    <property type="molecule type" value="Genomic_DNA"/>
</dbReference>
<dbReference type="InterPro" id="IPR001962">
    <property type="entry name" value="Asn_synthase"/>
</dbReference>
<dbReference type="InterPro" id="IPR033738">
    <property type="entry name" value="AsnB_N"/>
</dbReference>
<feature type="binding site" evidence="8">
    <location>
        <position position="96"/>
    </location>
    <ligand>
        <name>L-glutamine</name>
        <dbReference type="ChEBI" id="CHEBI:58359"/>
    </ligand>
</feature>
<dbReference type="InterPro" id="IPR014729">
    <property type="entry name" value="Rossmann-like_a/b/a_fold"/>
</dbReference>
<dbReference type="Gene3D" id="3.40.50.620">
    <property type="entry name" value="HUPs"/>
    <property type="match status" value="2"/>
</dbReference>
<keyword evidence="12" id="KW-1185">Reference proteome</keyword>
<dbReference type="GO" id="GO:0006529">
    <property type="term" value="P:asparagine biosynthetic process"/>
    <property type="evidence" value="ECO:0007669"/>
    <property type="project" value="InterPro"/>
</dbReference>
<proteinExistence type="inferred from homology"/>
<sequence length="627" mass="70973">MGDTVRDDGIAACARRMADRLRHRGPDDAGVWADSDTGLALSHRRLSIVDLSPQGHQPMVSADDRYVIVFNGEIYNFAELRAEIEPCGYPFKGHSDTEVLLAAIGCWGLSATLDRLNGMFAIALWDRAERRLSLARDRIGQKPLFFGWTRSGFVFASELRALNSLPDFEARIDSTAIQRYLQLGHVPCPNSIYEGIYKLPAGHFITLDARDARRPQDPMALAVAYWSMADVAQRAAAQRTDWTDAQAVQALDEALHRATHYRMVSEVPLGAFLSGGIDSSLVLAIMQQQSAQPVHSYALGFGAHGKGETEYARAIAEHLGTRHTELHITDQEAIDTVPRMPEIVDEPSADFAQVPNYLIAKQARPHIKVALTGDGGDEFFCGYSRFHRVPRRWRKLARVPHRLRRMSAAVQERLPRGRRHPISIARRRAGSLDELYYYEFCHWLYDSPLLADGRIERGAYYVATAQWPGLADPIERLLLADQTTHLPDVILAKVDRTSMACGLEVRSPLLDFNVAELSWRLPMRMKYRDGQGKWLMRELLAQYMPRALYERPKQGFGAPIGQWLAGPLKEWASDLLSRERLSRQGLLDPELVQQAWRAQHTDQRAWQKQIWALLMLQAWMTEHTQSP</sequence>
<evidence type="ECO:0000256" key="5">
    <source>
        <dbReference type="ARBA" id="ARBA00022840"/>
    </source>
</evidence>
<evidence type="ECO:0000259" key="10">
    <source>
        <dbReference type="PROSITE" id="PS51278"/>
    </source>
</evidence>
<gene>
    <name evidence="11" type="ORF">C41B8_04601</name>
</gene>
<dbReference type="EC" id="6.3.5.4" evidence="3"/>
<dbReference type="PANTHER" id="PTHR43284:SF1">
    <property type="entry name" value="ASPARAGINE SYNTHETASE"/>
    <property type="match status" value="1"/>
</dbReference>
<dbReference type="InterPro" id="IPR006426">
    <property type="entry name" value="Asn_synth_AEB"/>
</dbReference>
<dbReference type="SUPFAM" id="SSF52402">
    <property type="entry name" value="Adenine nucleotide alpha hydrolases-like"/>
    <property type="match status" value="1"/>
</dbReference>
<comment type="pathway">
    <text evidence="1">Amino-acid biosynthesis; L-asparagine biosynthesis; L-asparagine from L-aspartate (L-Gln route): step 1/1.</text>
</comment>
<dbReference type="SUPFAM" id="SSF56235">
    <property type="entry name" value="N-terminal nucleophile aminohydrolases (Ntn hydrolases)"/>
    <property type="match status" value="1"/>
</dbReference>
<accession>A0A084IP48</accession>
<organism evidence="11 12">
    <name type="scientific">Salinisphaera hydrothermalis (strain C41B8)</name>
    <dbReference type="NCBI Taxonomy" id="1304275"/>
    <lineage>
        <taxon>Bacteria</taxon>
        <taxon>Pseudomonadati</taxon>
        <taxon>Pseudomonadota</taxon>
        <taxon>Gammaproteobacteria</taxon>
        <taxon>Salinisphaerales</taxon>
        <taxon>Salinisphaeraceae</taxon>
        <taxon>Salinisphaera</taxon>
    </lineage>
</organism>
<keyword evidence="4 8" id="KW-0547">Nucleotide-binding</keyword>
<dbReference type="CDD" id="cd00712">
    <property type="entry name" value="AsnB"/>
    <property type="match status" value="1"/>
</dbReference>
<evidence type="ECO:0000313" key="11">
    <source>
        <dbReference type="EMBL" id="KEZ78482.1"/>
    </source>
</evidence>
<evidence type="ECO:0000256" key="4">
    <source>
        <dbReference type="ARBA" id="ARBA00022741"/>
    </source>
</evidence>
<dbReference type="NCBIfam" id="TIGR01536">
    <property type="entry name" value="asn_synth_AEB"/>
    <property type="match status" value="1"/>
</dbReference>
<evidence type="ECO:0000313" key="12">
    <source>
        <dbReference type="Proteomes" id="UP000028302"/>
    </source>
</evidence>
<evidence type="ECO:0000256" key="2">
    <source>
        <dbReference type="ARBA" id="ARBA00005752"/>
    </source>
</evidence>
<keyword evidence="6" id="KW-0315">Glutamine amidotransferase</keyword>
<evidence type="ECO:0000256" key="6">
    <source>
        <dbReference type="ARBA" id="ARBA00022962"/>
    </source>
</evidence>
<comment type="caution">
    <text evidence="11">The sequence shown here is derived from an EMBL/GenBank/DDBJ whole genome shotgun (WGS) entry which is preliminary data.</text>
</comment>
<evidence type="ECO:0000256" key="7">
    <source>
        <dbReference type="ARBA" id="ARBA00048741"/>
    </source>
</evidence>
<protein>
    <recommendedName>
        <fullName evidence="3">asparagine synthase (glutamine-hydrolyzing)</fullName>
        <ecNumber evidence="3">6.3.5.4</ecNumber>
    </recommendedName>
</protein>
<dbReference type="Proteomes" id="UP000028302">
    <property type="component" value="Unassembled WGS sequence"/>
</dbReference>
<dbReference type="eggNOG" id="COG0367">
    <property type="taxonomic scope" value="Bacteria"/>
</dbReference>